<reference evidence="1" key="1">
    <citation type="submission" date="2015-04" db="UniProtKB">
        <authorList>
            <consortium name="EnsemblPlants"/>
        </authorList>
    </citation>
    <scope>IDENTIFICATION</scope>
</reference>
<accession>A0A0E0JFH1</accession>
<reference evidence="1" key="2">
    <citation type="submission" date="2018-05" db="EMBL/GenBank/DDBJ databases">
        <title>OpunRS2 (Oryza punctata Reference Sequence Version 2).</title>
        <authorList>
            <person name="Zhang J."/>
            <person name="Kudrna D."/>
            <person name="Lee S."/>
            <person name="Talag J."/>
            <person name="Welchert J."/>
            <person name="Wing R.A."/>
        </authorList>
    </citation>
    <scope>NUCLEOTIDE SEQUENCE [LARGE SCALE GENOMIC DNA]</scope>
</reference>
<organism evidence="1">
    <name type="scientific">Oryza punctata</name>
    <name type="common">Red rice</name>
    <dbReference type="NCBI Taxonomy" id="4537"/>
    <lineage>
        <taxon>Eukaryota</taxon>
        <taxon>Viridiplantae</taxon>
        <taxon>Streptophyta</taxon>
        <taxon>Embryophyta</taxon>
        <taxon>Tracheophyta</taxon>
        <taxon>Spermatophyta</taxon>
        <taxon>Magnoliopsida</taxon>
        <taxon>Liliopsida</taxon>
        <taxon>Poales</taxon>
        <taxon>Poaceae</taxon>
        <taxon>BOP clade</taxon>
        <taxon>Oryzoideae</taxon>
        <taxon>Oryzeae</taxon>
        <taxon>Oryzinae</taxon>
        <taxon>Oryza</taxon>
    </lineage>
</organism>
<keyword evidence="2" id="KW-1185">Reference proteome</keyword>
<dbReference type="EnsemblPlants" id="OPUNC01G06810.1">
    <property type="protein sequence ID" value="OPUNC01G06810.1"/>
    <property type="gene ID" value="OPUNC01G06810"/>
</dbReference>
<protein>
    <submittedName>
        <fullName evidence="1">Uncharacterized protein</fullName>
    </submittedName>
</protein>
<name>A0A0E0JFH1_ORYPU</name>
<sequence length="62" mass="6822">MSNNKPQIGDTMNKKVQPATPTKKVVIFPWKVNAQSNVHVGIPASKQWKDKSASSLSSVHLH</sequence>
<evidence type="ECO:0000313" key="2">
    <source>
        <dbReference type="Proteomes" id="UP000026962"/>
    </source>
</evidence>
<dbReference type="HOGENOM" id="CLU_208098_0_0_1"/>
<evidence type="ECO:0000313" key="1">
    <source>
        <dbReference type="EnsemblPlants" id="OPUNC01G06810.1"/>
    </source>
</evidence>
<dbReference type="AlphaFoldDB" id="A0A0E0JFH1"/>
<dbReference type="Gramene" id="OPUNC01G06810.1">
    <property type="protein sequence ID" value="OPUNC01G06810.1"/>
    <property type="gene ID" value="OPUNC01G06810"/>
</dbReference>
<proteinExistence type="predicted"/>
<dbReference type="Proteomes" id="UP000026962">
    <property type="component" value="Chromosome 1"/>
</dbReference>